<sequence length="50" mass="5649">MPTDAVRIYPELCLMNPIGRVGNVGEHMGSPLQYPILTDRVWYQSETVIS</sequence>
<accession>A0ABT7CDL1</accession>
<evidence type="ECO:0000313" key="2">
    <source>
        <dbReference type="Proteomes" id="UP001228581"/>
    </source>
</evidence>
<evidence type="ECO:0000313" key="1">
    <source>
        <dbReference type="EMBL" id="MDJ1491820.1"/>
    </source>
</evidence>
<name>A0ABT7CDL1_9BACT</name>
<comment type="caution">
    <text evidence="1">The sequence shown here is derived from an EMBL/GenBank/DDBJ whole genome shotgun (WGS) entry which is preliminary data.</text>
</comment>
<dbReference type="Proteomes" id="UP001228581">
    <property type="component" value="Unassembled WGS sequence"/>
</dbReference>
<dbReference type="RefSeq" id="WP_313991923.1">
    <property type="nucleotide sequence ID" value="NZ_JASJOT010000001.1"/>
</dbReference>
<dbReference type="EMBL" id="JASJOT010000001">
    <property type="protein sequence ID" value="MDJ1491820.1"/>
    <property type="molecule type" value="Genomic_DNA"/>
</dbReference>
<protein>
    <submittedName>
        <fullName evidence="1">Uncharacterized protein</fullName>
    </submittedName>
</protein>
<organism evidence="1 2">
    <name type="scientific">Xanthocytophaga flava</name>
    <dbReference type="NCBI Taxonomy" id="3048013"/>
    <lineage>
        <taxon>Bacteria</taxon>
        <taxon>Pseudomonadati</taxon>
        <taxon>Bacteroidota</taxon>
        <taxon>Cytophagia</taxon>
        <taxon>Cytophagales</taxon>
        <taxon>Rhodocytophagaceae</taxon>
        <taxon>Xanthocytophaga</taxon>
    </lineage>
</organism>
<reference evidence="1 2" key="1">
    <citation type="submission" date="2023-05" db="EMBL/GenBank/DDBJ databases">
        <authorList>
            <person name="Zhang X."/>
        </authorList>
    </citation>
    <scope>NUCLEOTIDE SEQUENCE [LARGE SCALE GENOMIC DNA]</scope>
    <source>
        <strain evidence="1 2">DM2B3-1</strain>
    </source>
</reference>
<gene>
    <name evidence="1" type="ORF">QNI19_02680</name>
</gene>
<proteinExistence type="predicted"/>
<keyword evidence="2" id="KW-1185">Reference proteome</keyword>